<comment type="similarity">
    <text evidence="1 2">Belongs to the SF3B5 family.</text>
</comment>
<dbReference type="VEuPathDB" id="CryptoDB:Cvel_29606"/>
<dbReference type="Pfam" id="PF07189">
    <property type="entry name" value="SF3b10"/>
    <property type="match status" value="1"/>
</dbReference>
<accession>A0A0G4HNP6</accession>
<dbReference type="InterPro" id="IPR009846">
    <property type="entry name" value="SF3b5/RDS3-10"/>
</dbReference>
<dbReference type="PANTHER" id="PTHR20978:SF0">
    <property type="entry name" value="SPLICING FACTOR 3B SUBUNIT 5"/>
    <property type="match status" value="1"/>
</dbReference>
<dbReference type="PANTHER" id="PTHR20978">
    <property type="entry name" value="SPLICING FACTOR 3B SUBUNIT 5"/>
    <property type="match status" value="1"/>
</dbReference>
<dbReference type="InterPro" id="IPR017089">
    <property type="entry name" value="Splicing_factor_3B_subunit_5"/>
</dbReference>
<organism evidence="3">
    <name type="scientific">Chromera velia CCMP2878</name>
    <dbReference type="NCBI Taxonomy" id="1169474"/>
    <lineage>
        <taxon>Eukaryota</taxon>
        <taxon>Sar</taxon>
        <taxon>Alveolata</taxon>
        <taxon>Colpodellida</taxon>
        <taxon>Chromeraceae</taxon>
        <taxon>Chromera</taxon>
    </lineage>
</organism>
<gene>
    <name evidence="3" type="ORF">Cvel_29606</name>
</gene>
<dbReference type="GO" id="GO:0071011">
    <property type="term" value="C:precatalytic spliceosome"/>
    <property type="evidence" value="ECO:0007669"/>
    <property type="project" value="TreeGrafter"/>
</dbReference>
<name>A0A0G4HNP6_9ALVE</name>
<evidence type="ECO:0000313" key="3">
    <source>
        <dbReference type="EMBL" id="CEM45874.1"/>
    </source>
</evidence>
<reference evidence="3" key="1">
    <citation type="submission" date="2014-11" db="EMBL/GenBank/DDBJ databases">
        <authorList>
            <person name="Otto D Thomas"/>
            <person name="Naeem Raeece"/>
        </authorList>
    </citation>
    <scope>NUCLEOTIDE SEQUENCE</scope>
</reference>
<dbReference type="GO" id="GO:0000398">
    <property type="term" value="P:mRNA splicing, via spliceosome"/>
    <property type="evidence" value="ECO:0007669"/>
    <property type="project" value="UniProtKB-UniRule"/>
</dbReference>
<dbReference type="GO" id="GO:0005686">
    <property type="term" value="C:U2 snRNP"/>
    <property type="evidence" value="ECO:0007669"/>
    <property type="project" value="TreeGrafter"/>
</dbReference>
<protein>
    <recommendedName>
        <fullName evidence="2">Splicing factor subunit</fullName>
    </recommendedName>
</protein>
<evidence type="ECO:0000256" key="1">
    <source>
        <dbReference type="ARBA" id="ARBA00009568"/>
    </source>
</evidence>
<sequence length="87" mass="9996">MSGYDRYNIHAQMEHLQSKYHGTGTSETSKWEWAANIQRDTAASHLGSHSRLLYFATVENESIARIKYRMLNSMARPCGPPPRKLED</sequence>
<evidence type="ECO:0000256" key="2">
    <source>
        <dbReference type="PIRNR" id="PIRNR037010"/>
    </source>
</evidence>
<dbReference type="AlphaFoldDB" id="A0A0G4HNP6"/>
<dbReference type="PIRSF" id="PIRSF037010">
    <property type="entry name" value="Splicing_factor_3B_subunit_5"/>
    <property type="match status" value="1"/>
</dbReference>
<dbReference type="EMBL" id="CDMZ01003307">
    <property type="protein sequence ID" value="CEM45874.1"/>
    <property type="molecule type" value="Genomic_DNA"/>
</dbReference>
<proteinExistence type="inferred from homology"/>